<dbReference type="VEuPathDB" id="FungiDB:TAPDE_005182"/>
<protein>
    <submittedName>
        <fullName evidence="1">Uncharacterized protein</fullName>
    </submittedName>
</protein>
<organism evidence="1 2">
    <name type="scientific">Taphrina deformans (strain PYCC 5710 / ATCC 11124 / CBS 356.35 / IMI 108563 / JCM 9778 / NBRC 8474)</name>
    <name type="common">Peach leaf curl fungus</name>
    <name type="synonym">Lalaria deformans</name>
    <dbReference type="NCBI Taxonomy" id="1097556"/>
    <lineage>
        <taxon>Eukaryota</taxon>
        <taxon>Fungi</taxon>
        <taxon>Dikarya</taxon>
        <taxon>Ascomycota</taxon>
        <taxon>Taphrinomycotina</taxon>
        <taxon>Taphrinomycetes</taxon>
        <taxon>Taphrinales</taxon>
        <taxon>Taphrinaceae</taxon>
        <taxon>Taphrina</taxon>
    </lineage>
</organism>
<sequence>MSSSTLRLTDAASILEEIESNAELDALRLHMSSSTDRDTILRIWKLAAAMPHSGHQTLVLTQGNRDEGLNHIHGRHMDDFLKSGLLDPLQALDQAIARGPPFYHAERDAFLYAVTNDVDHVLVLLVVVLPRTTILTAYPYTKRKGVMRKIYRALGVADTEWPQKYLESTDNPAAQRREAKKARASQWLLPANEEKYRDSYRVGFAYRTCLALREPEDNGFQMCFADDEGILSDISDGLRHDLLVHNVEHEKVYLRGRDYIAFAKMELEELQLAHRLHRESRQSIFFEFGGVVVPASAKVLREARDYIYEELFRELKVIEDQEALFDVDFSSSPRKTVTQVD</sequence>
<evidence type="ECO:0000313" key="2">
    <source>
        <dbReference type="Proteomes" id="UP000013776"/>
    </source>
</evidence>
<keyword evidence="2" id="KW-1185">Reference proteome</keyword>
<name>R4XJR9_TAPDE</name>
<comment type="caution">
    <text evidence="1">The sequence shown here is derived from an EMBL/GenBank/DDBJ whole genome shotgun (WGS) entry which is preliminary data.</text>
</comment>
<gene>
    <name evidence="1" type="ORF">TAPDE_005182</name>
</gene>
<dbReference type="Proteomes" id="UP000013776">
    <property type="component" value="Unassembled WGS sequence"/>
</dbReference>
<dbReference type="EMBL" id="CAHR02000286">
    <property type="protein sequence ID" value="CCG84678.1"/>
    <property type="molecule type" value="Genomic_DNA"/>
</dbReference>
<proteinExistence type="predicted"/>
<evidence type="ECO:0000313" key="1">
    <source>
        <dbReference type="EMBL" id="CCG84678.1"/>
    </source>
</evidence>
<accession>R4XJR9</accession>
<reference evidence="1 2" key="1">
    <citation type="journal article" date="2013" name="MBio">
        <title>Genome sequencing of the plant pathogen Taphrina deformans, the causal agent of peach leaf curl.</title>
        <authorList>
            <person name="Cisse O.H."/>
            <person name="Almeida J.M.G.C.F."/>
            <person name="Fonseca A."/>
            <person name="Kumar A.A."/>
            <person name="Salojaervi J."/>
            <person name="Overmyer K."/>
            <person name="Hauser P.M."/>
            <person name="Pagni M."/>
        </authorList>
    </citation>
    <scope>NUCLEOTIDE SEQUENCE [LARGE SCALE GENOMIC DNA]</scope>
    <source>
        <strain evidence="2">PYCC 5710 / ATCC 11124 / CBS 356.35 / IMI 108563 / JCM 9778 / NBRC 8474</strain>
    </source>
</reference>
<dbReference type="AlphaFoldDB" id="R4XJR9"/>